<accession>A0A1C5HTH8</accession>
<dbReference type="Proteomes" id="UP000198215">
    <property type="component" value="Chromosome I"/>
</dbReference>
<keyword evidence="2" id="KW-1185">Reference proteome</keyword>
<protein>
    <recommendedName>
        <fullName evidence="3">Polyketide cyclase / dehydrase and lipid transport</fullName>
    </recommendedName>
</protein>
<evidence type="ECO:0000313" key="2">
    <source>
        <dbReference type="Proteomes" id="UP000198215"/>
    </source>
</evidence>
<dbReference type="InterPro" id="IPR023393">
    <property type="entry name" value="START-like_dom_sf"/>
</dbReference>
<name>A0A1C5HTH8_9ACTN</name>
<organism evidence="1 2">
    <name type="scientific">Micromonospora coxensis</name>
    <dbReference type="NCBI Taxonomy" id="356852"/>
    <lineage>
        <taxon>Bacteria</taxon>
        <taxon>Bacillati</taxon>
        <taxon>Actinomycetota</taxon>
        <taxon>Actinomycetes</taxon>
        <taxon>Micromonosporales</taxon>
        <taxon>Micromonosporaceae</taxon>
        <taxon>Micromonospora</taxon>
    </lineage>
</organism>
<reference evidence="2" key="1">
    <citation type="submission" date="2016-06" db="EMBL/GenBank/DDBJ databases">
        <authorList>
            <person name="Varghese N."/>
            <person name="Submissions Spin"/>
        </authorList>
    </citation>
    <scope>NUCLEOTIDE SEQUENCE [LARGE SCALE GENOMIC DNA]</scope>
    <source>
        <strain evidence="2">DSM 45161</strain>
    </source>
</reference>
<gene>
    <name evidence="1" type="ORF">GA0070614_1770</name>
</gene>
<dbReference type="RefSeq" id="WP_088975485.1">
    <property type="nucleotide sequence ID" value="NZ_LT607753.1"/>
</dbReference>
<dbReference type="AlphaFoldDB" id="A0A1C5HTH8"/>
<evidence type="ECO:0000313" key="1">
    <source>
        <dbReference type="EMBL" id="SCG49300.1"/>
    </source>
</evidence>
<proteinExistence type="predicted"/>
<evidence type="ECO:0008006" key="3">
    <source>
        <dbReference type="Google" id="ProtNLM"/>
    </source>
</evidence>
<dbReference type="EMBL" id="LT607753">
    <property type="protein sequence ID" value="SCG49300.1"/>
    <property type="molecule type" value="Genomic_DNA"/>
</dbReference>
<dbReference type="OrthoDB" id="72630at2"/>
<sequence>MVRRETFSYTVQARCSRADAVALLSDLARQGELHPLIVRVRELPARPGARASYAITDRLELGPLSFPVTYQADVLVVTDDEIVTVARQQPGTTVRNRTRIREEEDGLLRVDVEITLAAPAPLFGYAFRQARAAHLGLANRLGAVLDRLADGGPVAG</sequence>
<dbReference type="Gene3D" id="3.30.530.20">
    <property type="match status" value="1"/>
</dbReference>
<dbReference type="SUPFAM" id="SSF55961">
    <property type="entry name" value="Bet v1-like"/>
    <property type="match status" value="1"/>
</dbReference>